<evidence type="ECO:0000313" key="3">
    <source>
        <dbReference type="Proteomes" id="UP000245506"/>
    </source>
</evidence>
<gene>
    <name evidence="2" type="ORF">DKT75_04765</name>
</gene>
<reference evidence="2 3" key="1">
    <citation type="submission" date="2018-05" db="EMBL/GenBank/DDBJ databases">
        <title>Leucothrix arctica sp. nov., isolated from Arctic seawater.</title>
        <authorList>
            <person name="Choi A."/>
            <person name="Baek K."/>
        </authorList>
    </citation>
    <scope>NUCLEOTIDE SEQUENCE [LARGE SCALE GENOMIC DNA]</scope>
    <source>
        <strain evidence="2 3">IMCC9719</strain>
    </source>
</reference>
<protein>
    <recommendedName>
        <fullName evidence="4">ATP-binding protein</fullName>
    </recommendedName>
</protein>
<dbReference type="OrthoDB" id="9810371at2"/>
<evidence type="ECO:0000313" key="2">
    <source>
        <dbReference type="EMBL" id="PWQ98081.1"/>
    </source>
</evidence>
<dbReference type="Proteomes" id="UP000245506">
    <property type="component" value="Unassembled WGS sequence"/>
</dbReference>
<feature type="coiled-coil region" evidence="1">
    <location>
        <begin position="103"/>
        <end position="158"/>
    </location>
</feature>
<dbReference type="RefSeq" id="WP_109822295.1">
    <property type="nucleotide sequence ID" value="NZ_QGKL01000014.1"/>
</dbReference>
<dbReference type="InterPro" id="IPR021979">
    <property type="entry name" value="DUF3584"/>
</dbReference>
<comment type="caution">
    <text evidence="2">The sequence shown here is derived from an EMBL/GenBank/DDBJ whole genome shotgun (WGS) entry which is preliminary data.</text>
</comment>
<proteinExistence type="predicted"/>
<sequence length="710" mass="82046">MKANDFEREKRGLDAELEQLKRLNSPEKNNLLSFLRENNKNWTANIARVLPEELLLRTDLSPEISTPNDSLYGVKIDLSVIETTRAADESLLRQKMLLVNDELAKKEVQINETSDEAKQLQGHSKIFEVAILEAENSKQKHNNSILETQEQLQIYQSQIEVAVARIKTDTESKILGYEKRLAIEESRIEELRQCYDMTKKSIHHTFRESKARLEQELQKEKDSVSQQKVDAKTNYDQEITELSEQKVLALVEQGVDPKHLESLNTQLKEESQKLKIAEESQPLVEKYEAWLRTEWIDYQDLQTKFRRLNEELNQCVEDWKLEEEDLKVREKELEAIWEQEKKKCERINNEIAHVKRLLENFKNNGELSDDEAQLIDSLTNISLIESRWEGAIKEHRDCENEGGKAYNRVRKSISTFRDSPPQKYLEMITADFTHKSQYFQNEWLFAAASLSDYMRQSHQEHLSLLQNNARLLGQQISDHHTALSQTHKEINQLGRKVSKHSQSVIADFSAVENLTITVKSKLDKLEFWSALDKFSLSHQSWMARTGHELPDDDYIEKLKLVAALFERSGTDIKLSKSFETSFSISEQGVSKVARTDKELDGISSNGISYLVIISVYTALVNMLRGNSGAVMIWPVDELRNFSANNTVKLMNSLEQQNVYLFSAFPDPDPELLKHYTNRYMIKAGRTLVEYPDDFTGSSDYLDSLLASTEL</sequence>
<feature type="coiled-coil region" evidence="1">
    <location>
        <begin position="203"/>
        <end position="234"/>
    </location>
</feature>
<keyword evidence="1" id="KW-0175">Coiled coil</keyword>
<keyword evidence="3" id="KW-1185">Reference proteome</keyword>
<evidence type="ECO:0008006" key="4">
    <source>
        <dbReference type="Google" id="ProtNLM"/>
    </source>
</evidence>
<organism evidence="2 3">
    <name type="scientific">Leucothrix arctica</name>
    <dbReference type="NCBI Taxonomy" id="1481894"/>
    <lineage>
        <taxon>Bacteria</taxon>
        <taxon>Pseudomonadati</taxon>
        <taxon>Pseudomonadota</taxon>
        <taxon>Gammaproteobacteria</taxon>
        <taxon>Thiotrichales</taxon>
        <taxon>Thiotrichaceae</taxon>
        <taxon>Leucothrix</taxon>
    </lineage>
</organism>
<dbReference type="EMBL" id="QGKL01000014">
    <property type="protein sequence ID" value="PWQ98081.1"/>
    <property type="molecule type" value="Genomic_DNA"/>
</dbReference>
<evidence type="ECO:0000256" key="1">
    <source>
        <dbReference type="SAM" id="Coils"/>
    </source>
</evidence>
<dbReference type="Pfam" id="PF12128">
    <property type="entry name" value="DUF3584"/>
    <property type="match status" value="1"/>
</dbReference>
<dbReference type="AlphaFoldDB" id="A0A317CIR5"/>
<accession>A0A317CIR5</accession>
<feature type="coiled-coil region" evidence="1">
    <location>
        <begin position="260"/>
        <end position="364"/>
    </location>
</feature>
<name>A0A317CIR5_9GAMM</name>